<dbReference type="SUPFAM" id="SSF64518">
    <property type="entry name" value="Phase 1 flagellin"/>
    <property type="match status" value="1"/>
</dbReference>
<dbReference type="EMBL" id="CP035033">
    <property type="protein sequence ID" value="QAB15624.1"/>
    <property type="molecule type" value="Genomic_DNA"/>
</dbReference>
<dbReference type="InterPro" id="IPR046358">
    <property type="entry name" value="Flagellin_C"/>
</dbReference>
<dbReference type="Gene3D" id="6.10.10.10">
    <property type="entry name" value="Flagellar export chaperone, C-terminal domain"/>
    <property type="match status" value="1"/>
</dbReference>
<dbReference type="Pfam" id="PF00669">
    <property type="entry name" value="Flagellin_N"/>
    <property type="match status" value="1"/>
</dbReference>
<keyword evidence="7" id="KW-0969">Cilium</keyword>
<evidence type="ECO:0000259" key="6">
    <source>
        <dbReference type="Pfam" id="PF00700"/>
    </source>
</evidence>
<dbReference type="InterPro" id="IPR042187">
    <property type="entry name" value="Flagellin_C_sub2"/>
</dbReference>
<dbReference type="AlphaFoldDB" id="A0A410H3X8"/>
<dbReference type="Gene3D" id="1.20.1330.10">
    <property type="entry name" value="f41 fragment of flagellin, N-terminal domain"/>
    <property type="match status" value="1"/>
</dbReference>
<dbReference type="GO" id="GO:0005576">
    <property type="term" value="C:extracellular region"/>
    <property type="evidence" value="ECO:0007669"/>
    <property type="project" value="UniProtKB-SubCell"/>
</dbReference>
<evidence type="ECO:0000259" key="5">
    <source>
        <dbReference type="Pfam" id="PF00669"/>
    </source>
</evidence>
<evidence type="ECO:0000313" key="7">
    <source>
        <dbReference type="EMBL" id="QAB15624.1"/>
    </source>
</evidence>
<comment type="similarity">
    <text evidence="1 4">Belongs to the bacterial flagellin family.</text>
</comment>
<keyword evidence="7" id="KW-0282">Flagellum</keyword>
<keyword evidence="8" id="KW-1185">Reference proteome</keyword>
<keyword evidence="3 4" id="KW-0975">Bacterial flagellum</keyword>
<evidence type="ECO:0000256" key="2">
    <source>
        <dbReference type="ARBA" id="ARBA00022525"/>
    </source>
</evidence>
<proteinExistence type="inferred from homology"/>
<dbReference type="PRINTS" id="PR00207">
    <property type="entry name" value="FLAGELLIN"/>
</dbReference>
<evidence type="ECO:0000256" key="3">
    <source>
        <dbReference type="ARBA" id="ARBA00023143"/>
    </source>
</evidence>
<protein>
    <recommendedName>
        <fullName evidence="4">Flagellin</fullName>
    </recommendedName>
</protein>
<evidence type="ECO:0000256" key="4">
    <source>
        <dbReference type="RuleBase" id="RU362073"/>
    </source>
</evidence>
<dbReference type="Pfam" id="PF00700">
    <property type="entry name" value="Flagellin_C"/>
    <property type="match status" value="1"/>
</dbReference>
<keyword evidence="7" id="KW-0966">Cell projection</keyword>
<reference evidence="7 8" key="1">
    <citation type="journal article" date="2018" name="Environ. Microbiol.">
        <title>Genomes of ubiquitous marine and hypersaline Hydrogenovibrio, Thiomicrorhabdus and Thiomicrospira spp. encode a diversity of mechanisms to sustain chemolithoautotrophy in heterogeneous environments.</title>
        <authorList>
            <person name="Scott K.M."/>
            <person name="Williams J."/>
            <person name="Porter C.M.B."/>
            <person name="Russel S."/>
            <person name="Harmer T.L."/>
            <person name="Paul J.H."/>
            <person name="Antonen K.M."/>
            <person name="Bridges M.K."/>
            <person name="Camper G.J."/>
            <person name="Campla C.K."/>
            <person name="Casella L.G."/>
            <person name="Chase E."/>
            <person name="Conrad J.W."/>
            <person name="Cruz M.C."/>
            <person name="Dunlap D.S."/>
            <person name="Duran L."/>
            <person name="Fahsbender E.M."/>
            <person name="Goldsmith D.B."/>
            <person name="Keeley R.F."/>
            <person name="Kondoff M.R."/>
            <person name="Kussy B.I."/>
            <person name="Lane M.K."/>
            <person name="Lawler S."/>
            <person name="Leigh B.A."/>
            <person name="Lewis C."/>
            <person name="Lostal L.M."/>
            <person name="Marking D."/>
            <person name="Mancera P.A."/>
            <person name="McClenthan E.C."/>
            <person name="McIntyre E.A."/>
            <person name="Mine J.A."/>
            <person name="Modi S."/>
            <person name="Moore B.D."/>
            <person name="Morgan W.A."/>
            <person name="Nelson K.M."/>
            <person name="Nguyen K.N."/>
            <person name="Ogburn N."/>
            <person name="Parrino D.G."/>
            <person name="Pedapudi A.D."/>
            <person name="Pelham R.P."/>
            <person name="Preece A.M."/>
            <person name="Rampersad E.A."/>
            <person name="Richardson J.C."/>
            <person name="Rodgers C.M."/>
            <person name="Schaffer B.L."/>
            <person name="Sheridan N.E."/>
            <person name="Solone M.R."/>
            <person name="Staley Z.R."/>
            <person name="Tabuchi M."/>
            <person name="Waide R.J."/>
            <person name="Wanjugi P.W."/>
            <person name="Young S."/>
            <person name="Clum A."/>
            <person name="Daum C."/>
            <person name="Huntemann M."/>
            <person name="Ivanova N."/>
            <person name="Kyrpides N."/>
            <person name="Mikhailova N."/>
            <person name="Palaniappan K."/>
            <person name="Pillay M."/>
            <person name="Reddy T.B.K."/>
            <person name="Shapiro N."/>
            <person name="Stamatis D."/>
            <person name="Varghese N."/>
            <person name="Woyke T."/>
            <person name="Boden R."/>
            <person name="Freyermuth S.K."/>
            <person name="Kerfeld C.A."/>
        </authorList>
    </citation>
    <scope>NUCLEOTIDE SEQUENCE [LARGE SCALE GENOMIC DNA]</scope>
    <source>
        <strain evidence="7 8">JR-2</strain>
    </source>
</reference>
<evidence type="ECO:0000256" key="1">
    <source>
        <dbReference type="ARBA" id="ARBA00005709"/>
    </source>
</evidence>
<sequence>MAIDSLNSTDYYSQYLDNRMTSVDQSAASGSRINNSGDDAAGQAIVSAFTSQIQGQDMAIKNANTGINLIQTADAASQTMTQQLQYLNDLSVQAQNGTYSASQRDMLNQAYQQGLEGLNQIAESTTFNGINLLNADTSTVDIALDTSSSTINLPNLTIDALGLTGSNLTSPDQAAATQALLDEALGLTSQSQAQFGAQQNGLTAAADTMANQNLNAMASRSQISDADMARVYTEQNRQQVLTDAGVAMQAQSNQNYSNVLTLLG</sequence>
<dbReference type="PANTHER" id="PTHR42792:SF2">
    <property type="entry name" value="FLAGELLIN"/>
    <property type="match status" value="1"/>
</dbReference>
<name>A0A410H3X8_9GAMM</name>
<dbReference type="PANTHER" id="PTHR42792">
    <property type="entry name" value="FLAGELLIN"/>
    <property type="match status" value="1"/>
</dbReference>
<gene>
    <name evidence="7" type="ORF">EPV75_08050</name>
</gene>
<dbReference type="KEGG" id="htr:EPV75_08050"/>
<comment type="function">
    <text evidence="4">Flagellin is the subunit protein which polymerizes to form the filaments of bacterial flagella.</text>
</comment>
<dbReference type="RefSeq" id="WP_127119550.1">
    <property type="nucleotide sequence ID" value="NZ_CP035033.1"/>
</dbReference>
<dbReference type="GO" id="GO:0005198">
    <property type="term" value="F:structural molecule activity"/>
    <property type="evidence" value="ECO:0007669"/>
    <property type="project" value="UniProtKB-UniRule"/>
</dbReference>
<organism evidence="7 8">
    <name type="scientific">Hydrogenovibrio thermophilus</name>
    <dbReference type="NCBI Taxonomy" id="265883"/>
    <lineage>
        <taxon>Bacteria</taxon>
        <taxon>Pseudomonadati</taxon>
        <taxon>Pseudomonadota</taxon>
        <taxon>Gammaproteobacteria</taxon>
        <taxon>Thiotrichales</taxon>
        <taxon>Piscirickettsiaceae</taxon>
        <taxon>Hydrogenovibrio</taxon>
    </lineage>
</organism>
<keyword evidence="2 4" id="KW-0964">Secreted</keyword>
<dbReference type="InterPro" id="IPR001492">
    <property type="entry name" value="Flagellin"/>
</dbReference>
<feature type="domain" description="Flagellin N-terminal" evidence="5">
    <location>
        <begin position="18"/>
        <end position="135"/>
    </location>
</feature>
<accession>A0A410H3X8</accession>
<feature type="domain" description="Flagellin C-terminal" evidence="6">
    <location>
        <begin position="180"/>
        <end position="263"/>
    </location>
</feature>
<dbReference type="Proteomes" id="UP000285478">
    <property type="component" value="Chromosome"/>
</dbReference>
<comment type="subcellular location">
    <subcellularLocation>
        <location evidence="4">Secreted</location>
    </subcellularLocation>
    <subcellularLocation>
        <location evidence="4">Bacterial flagellum</location>
    </subcellularLocation>
</comment>
<evidence type="ECO:0000313" key="8">
    <source>
        <dbReference type="Proteomes" id="UP000285478"/>
    </source>
</evidence>
<dbReference type="GO" id="GO:0009288">
    <property type="term" value="C:bacterial-type flagellum"/>
    <property type="evidence" value="ECO:0007669"/>
    <property type="project" value="UniProtKB-SubCell"/>
</dbReference>
<dbReference type="InterPro" id="IPR001029">
    <property type="entry name" value="Flagellin_N"/>
</dbReference>